<feature type="compositionally biased region" description="Basic and acidic residues" evidence="1">
    <location>
        <begin position="186"/>
        <end position="196"/>
    </location>
</feature>
<evidence type="ECO:0000313" key="2">
    <source>
        <dbReference type="EMBL" id="KAG5509450.1"/>
    </source>
</evidence>
<gene>
    <name evidence="2" type="ORF">JKF63_06760</name>
</gene>
<evidence type="ECO:0000256" key="1">
    <source>
        <dbReference type="SAM" id="MobiDB-lite"/>
    </source>
</evidence>
<comment type="caution">
    <text evidence="2">The sequence shown here is derived from an EMBL/GenBank/DDBJ whole genome shotgun (WGS) entry which is preliminary data.</text>
</comment>
<proteinExistence type="predicted"/>
<protein>
    <recommendedName>
        <fullName evidence="4">CSD domain-containing protein</fullName>
    </recommendedName>
</protein>
<organism evidence="2 3">
    <name type="scientific">Porcisia hertigi</name>
    <dbReference type="NCBI Taxonomy" id="2761500"/>
    <lineage>
        <taxon>Eukaryota</taxon>
        <taxon>Discoba</taxon>
        <taxon>Euglenozoa</taxon>
        <taxon>Kinetoplastea</taxon>
        <taxon>Metakinetoplastina</taxon>
        <taxon>Trypanosomatida</taxon>
        <taxon>Trypanosomatidae</taxon>
        <taxon>Leishmaniinae</taxon>
        <taxon>Porcisia</taxon>
    </lineage>
</organism>
<dbReference type="EMBL" id="JAFJZO010000014">
    <property type="protein sequence ID" value="KAG5509450.1"/>
    <property type="molecule type" value="Genomic_DNA"/>
</dbReference>
<dbReference type="OrthoDB" id="273650at2759"/>
<dbReference type="InterPro" id="IPR012340">
    <property type="entry name" value="NA-bd_OB-fold"/>
</dbReference>
<evidence type="ECO:0000313" key="3">
    <source>
        <dbReference type="Proteomes" id="UP000674318"/>
    </source>
</evidence>
<dbReference type="GeneID" id="94292786"/>
<dbReference type="KEGG" id="phet:94292786"/>
<dbReference type="FunFam" id="2.40.50.140:FF:000567">
    <property type="entry name" value="Cold-shock DNA-binding domain containing protein, putative"/>
    <property type="match status" value="1"/>
</dbReference>
<feature type="region of interest" description="Disordered" evidence="1">
    <location>
        <begin position="478"/>
        <end position="521"/>
    </location>
</feature>
<name>A0A836LH48_9TRYP</name>
<dbReference type="RefSeq" id="XP_067758602.1">
    <property type="nucleotide sequence ID" value="XM_067902709.1"/>
</dbReference>
<feature type="region of interest" description="Disordered" evidence="1">
    <location>
        <begin position="183"/>
        <end position="212"/>
    </location>
</feature>
<feature type="compositionally biased region" description="Acidic residues" evidence="1">
    <location>
        <begin position="511"/>
        <end position="521"/>
    </location>
</feature>
<dbReference type="SUPFAM" id="SSF50249">
    <property type="entry name" value="Nucleic acid-binding proteins"/>
    <property type="match status" value="1"/>
</dbReference>
<reference evidence="2 3" key="1">
    <citation type="submission" date="2021-02" db="EMBL/GenBank/DDBJ databases">
        <title>Porcisia hertigi Genome sequencing and assembly.</title>
        <authorList>
            <person name="Almutairi H."/>
            <person name="Gatherer D."/>
        </authorList>
    </citation>
    <scope>NUCLEOTIDE SEQUENCE [LARGE SCALE GENOMIC DNA]</scope>
    <source>
        <strain evidence="2 3">C119</strain>
    </source>
</reference>
<evidence type="ECO:0008006" key="4">
    <source>
        <dbReference type="Google" id="ProtNLM"/>
    </source>
</evidence>
<dbReference type="Proteomes" id="UP000674318">
    <property type="component" value="Unassembled WGS sequence"/>
</dbReference>
<accession>A0A836LH48</accession>
<dbReference type="Gene3D" id="2.40.50.140">
    <property type="entry name" value="Nucleic acid-binding proteins"/>
    <property type="match status" value="2"/>
</dbReference>
<feature type="compositionally biased region" description="Basic residues" evidence="1">
    <location>
        <begin position="497"/>
        <end position="507"/>
    </location>
</feature>
<sequence length="521" mass="55735">MFMFSRRRLFKVCVTSPHLIFSHRTHVVTTAALSTSHKVSWGCALMSGLALRAFSNTPAQFGCSAGTLSYSKPCLGGFGAPGHDRRQGAGHSAVRLHGTITAFKHRRGYGFVLAEGVAAAAHPHRQTYVALESQTTTTADKGVLSEQEEEAGRDLPKSFFFTRAALHGGFYVTEGEQVSFSVSPLRHGEGVGRRVAGDSPSSGKEDGDPTAVAVADTEELSLGSEQAELREHSSAATKKTSSQNHVAIDLRYYDAKTGKETPISPLMLYGKIVEWDAAEGLGMIAELDTRKQYHENAPRFPFSLENADLSLGTELRIGRYVRFCLEPASPLQVDGSEDTAAAATPVTAAGAAAAAAAPDGSEDVELVAQRVIIDTTMERRKGAIGRPLVPANAAPGTMTSESRFSGVVREVKGAQFGFIQDDLSGESIFFHLSNASVKVKTGDRVTYLLREVAHGKHAGKKACYDVLIDEAATSRLPSALSDQRAATDDGDTGGGRRQAHAAKRRSKTAHDEEDLDFDLLD</sequence>
<keyword evidence="3" id="KW-1185">Reference proteome</keyword>
<dbReference type="AlphaFoldDB" id="A0A836LH48"/>